<dbReference type="InterPro" id="IPR019734">
    <property type="entry name" value="TPR_rpt"/>
</dbReference>
<dbReference type="Proteomes" id="UP000000503">
    <property type="component" value="Chromosome"/>
</dbReference>
<dbReference type="InterPro" id="IPR011990">
    <property type="entry name" value="TPR-like_helical_dom_sf"/>
</dbReference>
<dbReference type="PANTHER" id="PTHR37423:SF2">
    <property type="entry name" value="MEMBRANE-BOUND LYTIC MUREIN TRANSGLYCOSYLASE C"/>
    <property type="match status" value="1"/>
</dbReference>
<dbReference type="Pfam" id="PF01464">
    <property type="entry name" value="SLT"/>
    <property type="match status" value="1"/>
</dbReference>
<dbReference type="AlphaFoldDB" id="F8EWZ9"/>
<evidence type="ECO:0000256" key="1">
    <source>
        <dbReference type="ARBA" id="ARBA00007734"/>
    </source>
</evidence>
<dbReference type="EMBL" id="CP002868">
    <property type="protein sequence ID" value="AEJ18526.1"/>
    <property type="molecule type" value="Genomic_DNA"/>
</dbReference>
<keyword evidence="5" id="KW-1185">Reference proteome</keyword>
<evidence type="ECO:0000256" key="2">
    <source>
        <dbReference type="PROSITE-ProRule" id="PRU00339"/>
    </source>
</evidence>
<dbReference type="CDD" id="cd13401">
    <property type="entry name" value="Slt70-like"/>
    <property type="match status" value="1"/>
</dbReference>
<gene>
    <name evidence="4" type="ordered locus">Spica_0362</name>
</gene>
<dbReference type="PANTHER" id="PTHR37423">
    <property type="entry name" value="SOLUBLE LYTIC MUREIN TRANSGLYCOSYLASE-RELATED"/>
    <property type="match status" value="1"/>
</dbReference>
<accession>F8EWZ9</accession>
<name>F8EWZ9_GRAC1</name>
<dbReference type="InterPro" id="IPR008258">
    <property type="entry name" value="Transglycosylase_SLT_dom_1"/>
</dbReference>
<feature type="repeat" description="TPR" evidence="2">
    <location>
        <begin position="285"/>
        <end position="318"/>
    </location>
</feature>
<dbReference type="HOGENOM" id="CLU_022873_0_0_12"/>
<evidence type="ECO:0000313" key="4">
    <source>
        <dbReference type="EMBL" id="AEJ18526.1"/>
    </source>
</evidence>
<evidence type="ECO:0000259" key="3">
    <source>
        <dbReference type="Pfam" id="PF01464"/>
    </source>
</evidence>
<dbReference type="KEGG" id="scd:Spica_0362"/>
<reference evidence="5" key="1">
    <citation type="journal article" date="2013" name="Stand. Genomic Sci.">
        <title>Genome sequence of the thermophilic fresh-water bacterium Spirochaeta caldaria type strain (H1(T)), reclassification of Spirochaeta caldaria, Spirochaeta stenostrepta, and Spirochaeta zuelzerae in the genus Treponema as Treponema caldaria comb. nov., Treponema stenostrepta comb. nov., and Treponema zuelzerae comb. nov., and emendation of the genus Treponema.</title>
        <authorList>
            <person name="Abt B."/>
            <person name="Goker M."/>
            <person name="Scheuner C."/>
            <person name="Han C."/>
            <person name="Lu M."/>
            <person name="Misra M."/>
            <person name="Lapidus A."/>
            <person name="Nolan M."/>
            <person name="Lucas S."/>
            <person name="Hammon N."/>
            <person name="Deshpande S."/>
            <person name="Cheng J.F."/>
            <person name="Tapia R."/>
            <person name="Goodwin L.A."/>
            <person name="Pitluck S."/>
            <person name="Liolios K."/>
            <person name="Pagani I."/>
            <person name="Ivanova N."/>
            <person name="Mavromatis K."/>
            <person name="Mikhailova N."/>
            <person name="Huntemann M."/>
            <person name="Pati A."/>
            <person name="Chen A."/>
            <person name="Palaniappan K."/>
            <person name="Land M."/>
            <person name="Hauser L."/>
            <person name="Jeffries C.D."/>
            <person name="Rohde M."/>
            <person name="Spring S."/>
            <person name="Gronow S."/>
            <person name="Detter J.C."/>
            <person name="Bristow J."/>
            <person name="Eisen J.A."/>
            <person name="Markowitz V."/>
            <person name="Hugenholtz P."/>
            <person name="Kyrpides N.C."/>
            <person name="Woyke T."/>
            <person name="Klenk H.P."/>
        </authorList>
    </citation>
    <scope>NUCLEOTIDE SEQUENCE</scope>
    <source>
        <strain evidence="5">ATCC 51460 / DSM 7334 / H1</strain>
    </source>
</reference>
<dbReference type="Gene3D" id="1.25.40.10">
    <property type="entry name" value="Tetratricopeptide repeat domain"/>
    <property type="match status" value="1"/>
</dbReference>
<dbReference type="OrthoDB" id="9815002at2"/>
<dbReference type="eggNOG" id="COG0741">
    <property type="taxonomic scope" value="Bacteria"/>
</dbReference>
<dbReference type="STRING" id="744872.Spica_0362"/>
<dbReference type="NCBIfam" id="NF047373">
    <property type="entry name" value="BB0259_flg_lyt"/>
    <property type="match status" value="1"/>
</dbReference>
<protein>
    <submittedName>
        <fullName evidence="4">Lytic transglycosylase catalytic</fullName>
    </submittedName>
</protein>
<feature type="domain" description="Transglycosylase SLT" evidence="3">
    <location>
        <begin position="571"/>
        <end position="684"/>
    </location>
</feature>
<sequence length="739" mass="84702">MFSKPITEIVTLLQKDNYDFLSSVDPSQMHELTVLGPDAPFYIGLKLLKRGDTARGISALMVMPEKNSMYLQKERLTTLIPLLLNNNQIDLALKILQQTGHSPQMVTQDWYRRLLTEIYFTMGIYREVCTLQKNIDITSLSVQEQGLGLFSQLALEPKNQDIINRITSFFLIGPVTETSRNLFEKIQKAQDIYLPQTITNAIRGRLFILDRSYGDALYYFNQALRRNRELFEAYPDLLADLGKAYQFSGATKEGIKLFADWEATILSGQTTSALITNNDKNKIRFMLLFFTGRMARQIKQYSDALNYFDKALPLAPDPQQRDACIWYILDTTLESDKINFIKTLETLIPIWSNPSYFDDLLDKICTSYITDHKWNELADIFTIIYQKADSPIQARYAYILARAITEGYFPLKDQFLFLGIPAGSSRSFVATELYKVAFETDKASLYYRSLASAFLGTQLQVIPEPQSIPSDAHTDTKKTKKEDVDPLMIYLSGFFTWGAADIALPYILEYKDQLTPEDIHRLAELLKSHNRWGDQIQLVSKTLFSKPNYEPTRNDYQLLYPLPFRDLMEPIAKQHKIPLEIFYGLVRTESAFIPDVKSHAGATGLTQLMLATAKDATWRIQREGGPEFSITNEKELEDPETNLFIGAWYLSYLIERTGSPLLALASYNGGMTRVRNWRSSQKSLVEDLFLETIPITETREYSRKVLAAAAIYGYLYFHMSMEAIFADIFPIQKITVEAR</sequence>
<keyword evidence="2" id="KW-0802">TPR repeat</keyword>
<evidence type="ECO:0000313" key="5">
    <source>
        <dbReference type="Proteomes" id="UP000000503"/>
    </source>
</evidence>
<proteinExistence type="inferred from homology"/>
<dbReference type="SUPFAM" id="SSF48452">
    <property type="entry name" value="TPR-like"/>
    <property type="match status" value="1"/>
</dbReference>
<dbReference type="Gene3D" id="1.10.530.10">
    <property type="match status" value="1"/>
</dbReference>
<organism evidence="4 5">
    <name type="scientific">Gracilinema caldarium (strain ATCC 51460 / DSM 7334 / H1)</name>
    <name type="common">Treponema caldarium</name>
    <dbReference type="NCBI Taxonomy" id="744872"/>
    <lineage>
        <taxon>Bacteria</taxon>
        <taxon>Pseudomonadati</taxon>
        <taxon>Spirochaetota</taxon>
        <taxon>Spirochaetia</taxon>
        <taxon>Spirochaetales</taxon>
        <taxon>Breznakiellaceae</taxon>
        <taxon>Gracilinema</taxon>
    </lineage>
</organism>
<dbReference type="PROSITE" id="PS50005">
    <property type="entry name" value="TPR"/>
    <property type="match status" value="1"/>
</dbReference>
<comment type="similarity">
    <text evidence="1">Belongs to the transglycosylase Slt family.</text>
</comment>
<dbReference type="InterPro" id="IPR023346">
    <property type="entry name" value="Lysozyme-like_dom_sf"/>
</dbReference>
<dbReference type="SMART" id="SM00028">
    <property type="entry name" value="TPR"/>
    <property type="match status" value="2"/>
</dbReference>
<dbReference type="SUPFAM" id="SSF53955">
    <property type="entry name" value="Lysozyme-like"/>
    <property type="match status" value="1"/>
</dbReference>